<dbReference type="Proteomes" id="UP001301797">
    <property type="component" value="Chromosome"/>
</dbReference>
<dbReference type="InterPro" id="IPR007175">
    <property type="entry name" value="Rpr2/Snm1/Rpp21"/>
</dbReference>
<evidence type="ECO:0000256" key="6">
    <source>
        <dbReference type="ARBA" id="ARBA00022801"/>
    </source>
</evidence>
<comment type="subcellular location">
    <subcellularLocation>
        <location evidence="8">Cytoplasm</location>
    </subcellularLocation>
</comment>
<dbReference type="GO" id="GO:0008270">
    <property type="term" value="F:zinc ion binding"/>
    <property type="evidence" value="ECO:0007669"/>
    <property type="project" value="UniProtKB-UniRule"/>
</dbReference>
<evidence type="ECO:0000256" key="8">
    <source>
        <dbReference type="HAMAP-Rule" id="MF_00757"/>
    </source>
</evidence>
<dbReference type="Gene3D" id="6.20.50.20">
    <property type="match status" value="1"/>
</dbReference>
<gene>
    <name evidence="8" type="primary">rnp4</name>
    <name evidence="9" type="ORF">F1737_03200</name>
</gene>
<name>A0AA97FCM5_9EURY</name>
<feature type="binding site" evidence="8">
    <location>
        <position position="66"/>
    </location>
    <ligand>
        <name>Zn(2+)</name>
        <dbReference type="ChEBI" id="CHEBI:29105"/>
    </ligand>
</feature>
<comment type="catalytic activity">
    <reaction evidence="8">
        <text>Endonucleolytic cleavage of RNA, removing 5'-extranucleotides from tRNA precursor.</text>
        <dbReference type="EC" id="3.1.26.5"/>
    </reaction>
</comment>
<accession>A0AA97FCM5</accession>
<dbReference type="EMBL" id="CP043875">
    <property type="protein sequence ID" value="WOF15768.1"/>
    <property type="molecule type" value="Genomic_DNA"/>
</dbReference>
<keyword evidence="3 8" id="KW-0540">Nuclease</keyword>
<dbReference type="Gene3D" id="1.20.5.420">
    <property type="entry name" value="Immunoglobulin FC, subunit C"/>
    <property type="match status" value="1"/>
</dbReference>
<evidence type="ECO:0000313" key="10">
    <source>
        <dbReference type="Proteomes" id="UP001301797"/>
    </source>
</evidence>
<keyword evidence="5 8" id="KW-0255">Endonuclease</keyword>
<keyword evidence="2 8" id="KW-0819">tRNA processing</keyword>
<evidence type="ECO:0000256" key="2">
    <source>
        <dbReference type="ARBA" id="ARBA00022694"/>
    </source>
</evidence>
<dbReference type="GeneID" id="85229143"/>
<proteinExistence type="inferred from homology"/>
<dbReference type="EC" id="3.1.26.5" evidence="8"/>
<dbReference type="AlphaFoldDB" id="A0AA97FCM5"/>
<feature type="binding site" evidence="8">
    <location>
        <position position="89"/>
    </location>
    <ligand>
        <name>Zn(2+)</name>
        <dbReference type="ChEBI" id="CHEBI:29105"/>
    </ligand>
</feature>
<evidence type="ECO:0000313" key="9">
    <source>
        <dbReference type="EMBL" id="WOF15768.1"/>
    </source>
</evidence>
<organism evidence="9 10">
    <name type="scientific">Methanochimaera problematica</name>
    <dbReference type="NCBI Taxonomy" id="2609417"/>
    <lineage>
        <taxon>Archaea</taxon>
        <taxon>Methanobacteriati</taxon>
        <taxon>Methanobacteriota</taxon>
        <taxon>Stenosarchaea group</taxon>
        <taxon>Methanomicrobia</taxon>
        <taxon>Methanomicrobiales</taxon>
        <taxon>Methanomicrobiaceae</taxon>
        <taxon>Methanochimaera</taxon>
    </lineage>
</organism>
<reference evidence="9 10" key="1">
    <citation type="submission" date="2019-09" db="EMBL/GenBank/DDBJ databases">
        <title>The complete genome of Methanoplanus sp. FWC-SCC4.</title>
        <authorList>
            <person name="Chen S.-C."/>
            <person name="Zhou Y.-Z."/>
            <person name="Lai M.-C."/>
        </authorList>
    </citation>
    <scope>NUCLEOTIDE SEQUENCE [LARGE SCALE GENOMIC DNA]</scope>
    <source>
        <strain evidence="9 10">FWC-SCC4</strain>
    </source>
</reference>
<comment type="cofactor">
    <cofactor evidence="8">
        <name>Zn(2+)</name>
        <dbReference type="ChEBI" id="CHEBI:29105"/>
    </cofactor>
    <text evidence="8">Binds 1 zinc ion per subunit.</text>
</comment>
<dbReference type="KEGG" id="mefw:F1737_03200"/>
<comment type="function">
    <text evidence="8">Part of ribonuclease P, a protein complex that generates mature tRNA molecules by cleaving their 5'-ends.</text>
</comment>
<dbReference type="PANTHER" id="PTHR14742">
    <property type="entry name" value="RIBONUCLEASE P SUBUNIT P21"/>
    <property type="match status" value="1"/>
</dbReference>
<keyword evidence="6 8" id="KW-0378">Hydrolase</keyword>
<dbReference type="PANTHER" id="PTHR14742:SF0">
    <property type="entry name" value="RIBONUCLEASE P PROTEIN SUBUNIT P21"/>
    <property type="match status" value="1"/>
</dbReference>
<evidence type="ECO:0000256" key="7">
    <source>
        <dbReference type="ARBA" id="ARBA00022833"/>
    </source>
</evidence>
<protein>
    <recommendedName>
        <fullName evidence="8">Ribonuclease P protein component 4</fullName>
        <shortName evidence="8">RNase P component 4</shortName>
        <ecNumber evidence="8">3.1.26.5</ecNumber>
    </recommendedName>
    <alternativeName>
        <fullName evidence="8">Rpp21</fullName>
    </alternativeName>
</protein>
<dbReference type="InterPro" id="IPR016432">
    <property type="entry name" value="RNP4"/>
</dbReference>
<feature type="binding site" evidence="8">
    <location>
        <position position="92"/>
    </location>
    <ligand>
        <name>Zn(2+)</name>
        <dbReference type="ChEBI" id="CHEBI:29105"/>
    </ligand>
</feature>
<keyword evidence="1 8" id="KW-0963">Cytoplasm</keyword>
<sequence>MARKKDKTQQREIARERIARLFYMAKIFYKDNPSLSDNCVKHARVISMKHRIRIPKPYNRQYCRNCYRFLVPGDNLKVRIHRKKVIMTCSKCGYMRRYPILEKKEK</sequence>
<keyword evidence="10" id="KW-1185">Reference proteome</keyword>
<evidence type="ECO:0000256" key="1">
    <source>
        <dbReference type="ARBA" id="ARBA00022490"/>
    </source>
</evidence>
<dbReference type="GO" id="GO:0030677">
    <property type="term" value="C:ribonuclease P complex"/>
    <property type="evidence" value="ECO:0007669"/>
    <property type="project" value="UniProtKB-UniRule"/>
</dbReference>
<keyword evidence="4 8" id="KW-0479">Metal-binding</keyword>
<dbReference type="GO" id="GO:0005737">
    <property type="term" value="C:cytoplasm"/>
    <property type="evidence" value="ECO:0007669"/>
    <property type="project" value="UniProtKB-SubCell"/>
</dbReference>
<dbReference type="GO" id="GO:0001682">
    <property type="term" value="P:tRNA 5'-leader removal"/>
    <property type="evidence" value="ECO:0007669"/>
    <property type="project" value="UniProtKB-UniRule"/>
</dbReference>
<evidence type="ECO:0000256" key="3">
    <source>
        <dbReference type="ARBA" id="ARBA00022722"/>
    </source>
</evidence>
<comment type="subunit">
    <text evidence="8">Consists of a catalytic RNA component and at least 4-5 protein subunits.</text>
</comment>
<evidence type="ECO:0000256" key="4">
    <source>
        <dbReference type="ARBA" id="ARBA00022723"/>
    </source>
</evidence>
<evidence type="ECO:0000256" key="5">
    <source>
        <dbReference type="ARBA" id="ARBA00022759"/>
    </source>
</evidence>
<feature type="binding site" evidence="8">
    <location>
        <position position="63"/>
    </location>
    <ligand>
        <name>Zn(2+)</name>
        <dbReference type="ChEBI" id="CHEBI:29105"/>
    </ligand>
</feature>
<dbReference type="HAMAP" id="MF_00757">
    <property type="entry name" value="RNase_P_4"/>
    <property type="match status" value="1"/>
</dbReference>
<keyword evidence="7 8" id="KW-0862">Zinc</keyword>
<dbReference type="Pfam" id="PF04032">
    <property type="entry name" value="Rpr2"/>
    <property type="match status" value="1"/>
</dbReference>
<dbReference type="RefSeq" id="WP_317137342.1">
    <property type="nucleotide sequence ID" value="NZ_CP043875.1"/>
</dbReference>
<comment type="similarity">
    <text evidence="8">Belongs to the eukaryotic/archaeal RNase P protein component 4 family.</text>
</comment>
<dbReference type="GO" id="GO:0004526">
    <property type="term" value="F:ribonuclease P activity"/>
    <property type="evidence" value="ECO:0007669"/>
    <property type="project" value="UniProtKB-UniRule"/>
</dbReference>
<dbReference type="PIRSF" id="PIRSF004878">
    <property type="entry name" value="RNase_P_4"/>
    <property type="match status" value="1"/>
</dbReference>